<reference evidence="3 4" key="1">
    <citation type="submission" date="2019-06" db="EMBL/GenBank/DDBJ databases">
        <title>A novel bacterium of genus Amaricoccus, isolated from marine sediment.</title>
        <authorList>
            <person name="Huang H."/>
            <person name="Mo K."/>
            <person name="Hu Y."/>
        </authorList>
    </citation>
    <scope>NUCLEOTIDE SEQUENCE [LARGE SCALE GENOMIC DNA]</scope>
    <source>
        <strain evidence="3 4">HB172011</strain>
    </source>
</reference>
<name>A0A501WX17_9RHOB</name>
<comment type="caution">
    <text evidence="3">The sequence shown here is derived from an EMBL/GenBank/DDBJ whole genome shotgun (WGS) entry which is preliminary data.</text>
</comment>
<evidence type="ECO:0000313" key="3">
    <source>
        <dbReference type="EMBL" id="TPE51491.1"/>
    </source>
</evidence>
<gene>
    <name evidence="3" type="ORF">FJM51_09660</name>
</gene>
<feature type="region of interest" description="Disordered" evidence="1">
    <location>
        <begin position="1"/>
        <end position="42"/>
    </location>
</feature>
<dbReference type="Pfam" id="PF22741">
    <property type="entry name" value="PTP-NADK"/>
    <property type="match status" value="1"/>
</dbReference>
<dbReference type="EMBL" id="VFRP01000007">
    <property type="protein sequence ID" value="TPE51491.1"/>
    <property type="molecule type" value="Genomic_DNA"/>
</dbReference>
<dbReference type="Proteomes" id="UP000319255">
    <property type="component" value="Unassembled WGS sequence"/>
</dbReference>
<evidence type="ECO:0000313" key="4">
    <source>
        <dbReference type="Proteomes" id="UP000319255"/>
    </source>
</evidence>
<evidence type="ECO:0000256" key="1">
    <source>
        <dbReference type="SAM" id="MobiDB-lite"/>
    </source>
</evidence>
<dbReference type="Gene3D" id="3.90.190.10">
    <property type="entry name" value="Protein tyrosine phosphatase superfamily"/>
    <property type="match status" value="1"/>
</dbReference>
<keyword evidence="4" id="KW-1185">Reference proteome</keyword>
<dbReference type="InterPro" id="IPR029021">
    <property type="entry name" value="Prot-tyrosine_phosphatase-like"/>
</dbReference>
<protein>
    <submittedName>
        <fullName evidence="3">Protein tyrosine phosphatase</fullName>
    </submittedName>
</protein>
<dbReference type="AlphaFoldDB" id="A0A501WX17"/>
<dbReference type="SUPFAM" id="SSF52799">
    <property type="entry name" value="(Phosphotyrosine protein) phosphatases II"/>
    <property type="match status" value="1"/>
</dbReference>
<dbReference type="InterPro" id="IPR055214">
    <property type="entry name" value="PTP-NADK"/>
</dbReference>
<proteinExistence type="predicted"/>
<sequence>MARSGEFRRAGPAGPRALGTDRALPRRARSGPRLSMARDEASRRRQERPLRVWHRNWKERWLAEGGAAARRGAVIDMLVFDHGLARYVWRNLHEIGPGVWRGSQPDPAQIRRLAGRGFRTILNLRGETRWGSYILEREACAELGIELVDLKLNSRSLPEVATILELDAIFARAAKPMLIHCKSGSDRAGFASALYLLLRTDATPEAARAQLSWRYLHLRRGGTGVLGYMIDAYAAEQARSGVGFRDWLREGYDREALMAGFRSGAVAGFLSDRVLGRE</sequence>
<dbReference type="InterPro" id="IPR000387">
    <property type="entry name" value="Tyr_Pase_dom"/>
</dbReference>
<feature type="domain" description="Tyrosine specific protein phosphatases" evidence="2">
    <location>
        <begin position="154"/>
        <end position="222"/>
    </location>
</feature>
<dbReference type="OrthoDB" id="9814896at2"/>
<evidence type="ECO:0000259" key="2">
    <source>
        <dbReference type="PROSITE" id="PS50056"/>
    </source>
</evidence>
<organism evidence="3 4">
    <name type="scientific">Amaricoccus solimangrovi</name>
    <dbReference type="NCBI Taxonomy" id="2589815"/>
    <lineage>
        <taxon>Bacteria</taxon>
        <taxon>Pseudomonadati</taxon>
        <taxon>Pseudomonadota</taxon>
        <taxon>Alphaproteobacteria</taxon>
        <taxon>Rhodobacterales</taxon>
        <taxon>Paracoccaceae</taxon>
        <taxon>Amaricoccus</taxon>
    </lineage>
</organism>
<dbReference type="PROSITE" id="PS50056">
    <property type="entry name" value="TYR_PHOSPHATASE_2"/>
    <property type="match status" value="1"/>
</dbReference>
<accession>A0A501WX17</accession>